<accession>A0A9P6EEL1</accession>
<proteinExistence type="predicted"/>
<evidence type="ECO:0000313" key="2">
    <source>
        <dbReference type="Proteomes" id="UP000807306"/>
    </source>
</evidence>
<dbReference type="Proteomes" id="UP000807306">
    <property type="component" value="Unassembled WGS sequence"/>
</dbReference>
<dbReference type="AlphaFoldDB" id="A0A9P6EEL1"/>
<dbReference type="EMBL" id="MU157859">
    <property type="protein sequence ID" value="KAF9527647.1"/>
    <property type="molecule type" value="Genomic_DNA"/>
</dbReference>
<keyword evidence="2" id="KW-1185">Reference proteome</keyword>
<evidence type="ECO:0000313" key="1">
    <source>
        <dbReference type="EMBL" id="KAF9527647.1"/>
    </source>
</evidence>
<gene>
    <name evidence="1" type="ORF">CPB83DRAFT_884063</name>
</gene>
<name>A0A9P6EEL1_9AGAR</name>
<comment type="caution">
    <text evidence="1">The sequence shown here is derived from an EMBL/GenBank/DDBJ whole genome shotgun (WGS) entry which is preliminary data.</text>
</comment>
<reference evidence="1" key="1">
    <citation type="submission" date="2020-11" db="EMBL/GenBank/DDBJ databases">
        <authorList>
            <consortium name="DOE Joint Genome Institute"/>
            <person name="Ahrendt S."/>
            <person name="Riley R."/>
            <person name="Andreopoulos W."/>
            <person name="Labutti K."/>
            <person name="Pangilinan J."/>
            <person name="Ruiz-Duenas F.J."/>
            <person name="Barrasa J.M."/>
            <person name="Sanchez-Garcia M."/>
            <person name="Camarero S."/>
            <person name="Miyauchi S."/>
            <person name="Serrano A."/>
            <person name="Linde D."/>
            <person name="Babiker R."/>
            <person name="Drula E."/>
            <person name="Ayuso-Fernandez I."/>
            <person name="Pacheco R."/>
            <person name="Padilla G."/>
            <person name="Ferreira P."/>
            <person name="Barriuso J."/>
            <person name="Kellner H."/>
            <person name="Castanera R."/>
            <person name="Alfaro M."/>
            <person name="Ramirez L."/>
            <person name="Pisabarro A.G."/>
            <person name="Kuo A."/>
            <person name="Tritt A."/>
            <person name="Lipzen A."/>
            <person name="He G."/>
            <person name="Yan M."/>
            <person name="Ng V."/>
            <person name="Cullen D."/>
            <person name="Martin F."/>
            <person name="Rosso M.-N."/>
            <person name="Henrissat B."/>
            <person name="Hibbett D."/>
            <person name="Martinez A.T."/>
            <person name="Grigoriev I.V."/>
        </authorList>
    </citation>
    <scope>NUCLEOTIDE SEQUENCE</scope>
    <source>
        <strain evidence="1">CBS 506.95</strain>
    </source>
</reference>
<organism evidence="1 2">
    <name type="scientific">Crepidotus variabilis</name>
    <dbReference type="NCBI Taxonomy" id="179855"/>
    <lineage>
        <taxon>Eukaryota</taxon>
        <taxon>Fungi</taxon>
        <taxon>Dikarya</taxon>
        <taxon>Basidiomycota</taxon>
        <taxon>Agaricomycotina</taxon>
        <taxon>Agaricomycetes</taxon>
        <taxon>Agaricomycetidae</taxon>
        <taxon>Agaricales</taxon>
        <taxon>Agaricineae</taxon>
        <taxon>Crepidotaceae</taxon>
        <taxon>Crepidotus</taxon>
    </lineage>
</organism>
<sequence length="117" mass="12869">MQAVNNGCLDLAMTTTAVQSNPLSFISWLSTSATVETVVDDVGKVSLFLRRESRKRMMKRATTPIKAAPPTQMTPIIGPGFWPKVFELEDTALTVLVTGCLYQQRGQTLESPNFVYG</sequence>
<protein>
    <submittedName>
        <fullName evidence="1">Uncharacterized protein</fullName>
    </submittedName>
</protein>
<feature type="non-terminal residue" evidence="1">
    <location>
        <position position="1"/>
    </location>
</feature>